<sequence>QQQEQEQREQREQLVSNTTRATISESIKEHRKSFERNIDTNYCGGYSDCCCFLYCFCSVSDREHGIWKQLLSSILTCCCGGCRHGSSVSKNVIKLQNKIAVFQDEVGISDDEVEYLTLDYIRNKKASYRRLSSISFIQFV</sequence>
<reference evidence="1" key="1">
    <citation type="journal article" date="2014" name="Front. Microbiol.">
        <title>High frequency of phylogenetically diverse reductive dehalogenase-homologous genes in deep subseafloor sedimentary metagenomes.</title>
        <authorList>
            <person name="Kawai M."/>
            <person name="Futagami T."/>
            <person name="Toyoda A."/>
            <person name="Takaki Y."/>
            <person name="Nishi S."/>
            <person name="Hori S."/>
            <person name="Arai W."/>
            <person name="Tsubouchi T."/>
            <person name="Morono Y."/>
            <person name="Uchiyama I."/>
            <person name="Ito T."/>
            <person name="Fujiyama A."/>
            <person name="Inagaki F."/>
            <person name="Takami H."/>
        </authorList>
    </citation>
    <scope>NUCLEOTIDE SEQUENCE</scope>
    <source>
        <strain evidence="1">Expedition CK06-06</strain>
    </source>
</reference>
<gene>
    <name evidence="1" type="ORF">S01H4_63356</name>
</gene>
<feature type="non-terminal residue" evidence="1">
    <location>
        <position position="140"/>
    </location>
</feature>
<dbReference type="EMBL" id="BART01038075">
    <property type="protein sequence ID" value="GAH13879.1"/>
    <property type="molecule type" value="Genomic_DNA"/>
</dbReference>
<feature type="non-terminal residue" evidence="1">
    <location>
        <position position="1"/>
    </location>
</feature>
<proteinExistence type="predicted"/>
<evidence type="ECO:0000313" key="1">
    <source>
        <dbReference type="EMBL" id="GAH13879.1"/>
    </source>
</evidence>
<name>X1E9P1_9ZZZZ</name>
<dbReference type="AlphaFoldDB" id="X1E9P1"/>
<comment type="caution">
    <text evidence="1">The sequence shown here is derived from an EMBL/GenBank/DDBJ whole genome shotgun (WGS) entry which is preliminary data.</text>
</comment>
<protein>
    <submittedName>
        <fullName evidence="1">Uncharacterized protein</fullName>
    </submittedName>
</protein>
<organism evidence="1">
    <name type="scientific">marine sediment metagenome</name>
    <dbReference type="NCBI Taxonomy" id="412755"/>
    <lineage>
        <taxon>unclassified sequences</taxon>
        <taxon>metagenomes</taxon>
        <taxon>ecological metagenomes</taxon>
    </lineage>
</organism>
<accession>X1E9P1</accession>